<dbReference type="AlphaFoldDB" id="A0A9P8QCN7"/>
<dbReference type="EMBL" id="JAEUBG010000541">
    <property type="protein sequence ID" value="KAH3688046.1"/>
    <property type="molecule type" value="Genomic_DNA"/>
</dbReference>
<reference evidence="1" key="1">
    <citation type="journal article" date="2021" name="Open Biol.">
        <title>Shared evolutionary footprints suggest mitochondrial oxidative damage underlies multiple complex I losses in fungi.</title>
        <authorList>
            <person name="Schikora-Tamarit M.A."/>
            <person name="Marcet-Houben M."/>
            <person name="Nosek J."/>
            <person name="Gabaldon T."/>
        </authorList>
    </citation>
    <scope>NUCLEOTIDE SEQUENCE</scope>
    <source>
        <strain evidence="1">CBS2887</strain>
    </source>
</reference>
<organism evidence="1 2">
    <name type="scientific">Wickerhamomyces pijperi</name>
    <name type="common">Yeast</name>
    <name type="synonym">Pichia pijperi</name>
    <dbReference type="NCBI Taxonomy" id="599730"/>
    <lineage>
        <taxon>Eukaryota</taxon>
        <taxon>Fungi</taxon>
        <taxon>Dikarya</taxon>
        <taxon>Ascomycota</taxon>
        <taxon>Saccharomycotina</taxon>
        <taxon>Saccharomycetes</taxon>
        <taxon>Phaffomycetales</taxon>
        <taxon>Wickerhamomycetaceae</taxon>
        <taxon>Wickerhamomyces</taxon>
    </lineage>
</organism>
<evidence type="ECO:0000313" key="1">
    <source>
        <dbReference type="EMBL" id="KAH3688046.1"/>
    </source>
</evidence>
<reference evidence="1" key="2">
    <citation type="submission" date="2021-01" db="EMBL/GenBank/DDBJ databases">
        <authorList>
            <person name="Schikora-Tamarit M.A."/>
        </authorList>
    </citation>
    <scope>NUCLEOTIDE SEQUENCE</scope>
    <source>
        <strain evidence="1">CBS2887</strain>
    </source>
</reference>
<comment type="caution">
    <text evidence="1">The sequence shown here is derived from an EMBL/GenBank/DDBJ whole genome shotgun (WGS) entry which is preliminary data.</text>
</comment>
<dbReference type="Proteomes" id="UP000774326">
    <property type="component" value="Unassembled WGS sequence"/>
</dbReference>
<keyword evidence="2" id="KW-1185">Reference proteome</keyword>
<gene>
    <name evidence="1" type="ORF">WICPIJ_000971</name>
</gene>
<protein>
    <submittedName>
        <fullName evidence="1">Uncharacterized protein</fullName>
    </submittedName>
</protein>
<accession>A0A9P8QCN7</accession>
<proteinExistence type="predicted"/>
<dbReference type="OrthoDB" id="7458062at2759"/>
<sequence>MSLNLPSYFFKMVFLVVENRFNFLSRANWKEASAKSRIDSSVLYMDKATPGPLKSNTGNQNVGGSVLIPECVTANDDWLFPLWDDSRDRVDDDWFSKHGPTKNVSDGTVWRFPHLLQFELFHSGFIWSDGGTFDGNTVFQSGLC</sequence>
<name>A0A9P8QCN7_WICPI</name>
<evidence type="ECO:0000313" key="2">
    <source>
        <dbReference type="Proteomes" id="UP000774326"/>
    </source>
</evidence>